<proteinExistence type="predicted"/>
<keyword evidence="1" id="KW-0732">Signal</keyword>
<evidence type="ECO:0000313" key="6">
    <source>
        <dbReference type="EMBL" id="GMA30532.1"/>
    </source>
</evidence>
<dbReference type="SUPFAM" id="SSF49899">
    <property type="entry name" value="Concanavalin A-like lectins/glucanases"/>
    <property type="match status" value="1"/>
</dbReference>
<reference evidence="6" key="2">
    <citation type="submission" date="2023-02" db="EMBL/GenBank/DDBJ databases">
        <authorList>
            <person name="Sun Q."/>
            <person name="Mori K."/>
        </authorList>
    </citation>
    <scope>NUCLEOTIDE SEQUENCE</scope>
    <source>
        <strain evidence="6">NBRC 112290</strain>
    </source>
</reference>
<feature type="domain" description="Calcineurin-like phosphoesterase" evidence="3">
    <location>
        <begin position="540"/>
        <end position="711"/>
    </location>
</feature>
<dbReference type="InterPro" id="IPR018765">
    <property type="entry name" value="DUF2341"/>
</dbReference>
<evidence type="ECO:0000256" key="1">
    <source>
        <dbReference type="ARBA" id="ARBA00022729"/>
    </source>
</evidence>
<dbReference type="InterPro" id="IPR004843">
    <property type="entry name" value="Calcineurin-like_PHP"/>
</dbReference>
<dbReference type="InterPro" id="IPR013320">
    <property type="entry name" value="ConA-like_dom_sf"/>
</dbReference>
<dbReference type="EMBL" id="BSUM01000001">
    <property type="protein sequence ID" value="GMA30532.1"/>
    <property type="molecule type" value="Genomic_DNA"/>
</dbReference>
<evidence type="ECO:0000313" key="7">
    <source>
        <dbReference type="Proteomes" id="UP001157161"/>
    </source>
</evidence>
<dbReference type="Proteomes" id="UP001157161">
    <property type="component" value="Unassembled WGS sequence"/>
</dbReference>
<feature type="domain" description="DUF2341" evidence="4">
    <location>
        <begin position="951"/>
        <end position="1007"/>
    </location>
</feature>
<dbReference type="InterPro" id="IPR029052">
    <property type="entry name" value="Metallo-depent_PP-like"/>
</dbReference>
<dbReference type="InterPro" id="IPR008963">
    <property type="entry name" value="Purple_acid_Pase-like_N"/>
</dbReference>
<feature type="region of interest" description="Disordered" evidence="2">
    <location>
        <begin position="20"/>
        <end position="42"/>
    </location>
</feature>
<feature type="domain" description="Purple acid phosphatase N-terminal" evidence="5">
    <location>
        <begin position="412"/>
        <end position="505"/>
    </location>
</feature>
<dbReference type="SUPFAM" id="SSF49363">
    <property type="entry name" value="Purple acid phosphatase, N-terminal domain"/>
    <property type="match status" value="1"/>
</dbReference>
<dbReference type="InterPro" id="IPR015914">
    <property type="entry name" value="PAPs_N"/>
</dbReference>
<evidence type="ECO:0000259" key="4">
    <source>
        <dbReference type="Pfam" id="PF10102"/>
    </source>
</evidence>
<gene>
    <name evidence="6" type="ORF">GCM10025875_05240</name>
</gene>
<dbReference type="Pfam" id="PF00149">
    <property type="entry name" value="Metallophos"/>
    <property type="match status" value="1"/>
</dbReference>
<reference evidence="6" key="1">
    <citation type="journal article" date="2014" name="Int. J. Syst. Evol. Microbiol.">
        <title>Complete genome sequence of Corynebacterium casei LMG S-19264T (=DSM 44701T), isolated from a smear-ripened cheese.</title>
        <authorList>
            <consortium name="US DOE Joint Genome Institute (JGI-PGF)"/>
            <person name="Walter F."/>
            <person name="Albersmeier A."/>
            <person name="Kalinowski J."/>
            <person name="Ruckert C."/>
        </authorList>
    </citation>
    <scope>NUCLEOTIDE SEQUENCE</scope>
    <source>
        <strain evidence="6">NBRC 112290</strain>
    </source>
</reference>
<dbReference type="Gene3D" id="2.60.120.200">
    <property type="match status" value="1"/>
</dbReference>
<feature type="region of interest" description="Disordered" evidence="2">
    <location>
        <begin position="1023"/>
        <end position="1047"/>
    </location>
</feature>
<feature type="region of interest" description="Disordered" evidence="2">
    <location>
        <begin position="1359"/>
        <end position="1402"/>
    </location>
</feature>
<dbReference type="SUPFAM" id="SSF56300">
    <property type="entry name" value="Metallo-dependent phosphatases"/>
    <property type="match status" value="1"/>
</dbReference>
<dbReference type="Pfam" id="PF13385">
    <property type="entry name" value="Laminin_G_3"/>
    <property type="match status" value="1"/>
</dbReference>
<organism evidence="6 7">
    <name type="scientific">Litorihabitans aurantiacus</name>
    <dbReference type="NCBI Taxonomy" id="1930061"/>
    <lineage>
        <taxon>Bacteria</taxon>
        <taxon>Bacillati</taxon>
        <taxon>Actinomycetota</taxon>
        <taxon>Actinomycetes</taxon>
        <taxon>Micrococcales</taxon>
        <taxon>Beutenbergiaceae</taxon>
        <taxon>Litorihabitans</taxon>
    </lineage>
</organism>
<accession>A0AA37UWN4</accession>
<name>A0AA37UWN4_9MICO</name>
<dbReference type="PANTHER" id="PTHR45867">
    <property type="entry name" value="PURPLE ACID PHOSPHATASE"/>
    <property type="match status" value="1"/>
</dbReference>
<evidence type="ECO:0000259" key="3">
    <source>
        <dbReference type="Pfam" id="PF00149"/>
    </source>
</evidence>
<protein>
    <submittedName>
        <fullName evidence="6">Uncharacterized protein</fullName>
    </submittedName>
</protein>
<dbReference type="Pfam" id="PF16656">
    <property type="entry name" value="Pur_ac_phosph_N"/>
    <property type="match status" value="1"/>
</dbReference>
<dbReference type="Gene3D" id="2.60.40.380">
    <property type="entry name" value="Purple acid phosphatase-like, N-terminal"/>
    <property type="match status" value="1"/>
</dbReference>
<dbReference type="GO" id="GO:0003993">
    <property type="term" value="F:acid phosphatase activity"/>
    <property type="evidence" value="ECO:0007669"/>
    <property type="project" value="InterPro"/>
</dbReference>
<dbReference type="Gene3D" id="3.60.21.10">
    <property type="match status" value="1"/>
</dbReference>
<sequence>MLVSALSDVGARTARLRRRRAPLDDGLARADMTPSPPPARRPARALSLVLGGALLATTGLVDTASAAPEAAPAAAPTIPGTTGDGSPAAPYLLDSAADLAAVADAVNTAPQDYAAASYRLSADIALDGAAFVGLDTFRGEFDGAGHTISDLTYAPSTAGHARSRSLAFFRELTDATVRDLTLEGVTAVTDSSADRDWAAGLALVTARSSITGSAVVDAEIGAPQGEKAAGLVAEMDGGLVQGSWVEATVTARRMPGGVAAYTKNGARITENLVAADLTVGNPGGTRGDNAGMVVSYPGNPGNDSRFTANVVRDGAITYGGTVDGFAGRVVGYTALAGWSAASNLAASDITIGGAPVAGPGTRDQHGTDATTQELADPATYSDLGWDLEGRWRWDEERGHPVPAAASFGGESPNRITTTFHGDTSTGRAFTWYSSLPGEHTVHVSADRAFPAGAATREFPATAGTSRNGETVLRAVATDLEPGREYFYRVGEATAEVWSDVGTFTTAPGEGDFSFVALTDTDAGDQAGAERGAGTMAAALAAVPDAAFLVHSGDLVGAGDREQAWSELLDEARPSLTSTTLAPAAGGNEAASGAFRDHFTLETPADQDDARGSAYSFGYNGAHVMVLNTNDDPRSAADGGQLVTDAQLAWLRRDAAAAREAGAQWLILSMHRGAYSTGARTDAAETLALRRALMPVVAEVGIDLVLQGEDHVMTRTEVLRHDPAGVEQAAAVPTTSYTEIVGGKRIEWDVDPDGTIFLTPQTAGAAPADQKLARDVSAFDLESYLQLFDRTGPANSQWRDTRNFAGVTVTDDELRVDLYDVRGASGSPRIFESFGIDRALPPVEDAIAALPAAAELTAGDADTVREVSDLVAGLRPAQRAALAGGPALRAAEARVRELTGVVEPDGGVLAWAKADATHRQPVTVHNDTSGTFRDHPVQVRLADTPDVPAGSLAVVDATGAPLAVEVESWNPGGTSTVWVRVPELPASSATTVWAYLGGAETDADPADVWEGDYELVEHFAQPMAAGESRVDSTGRATGTLTGADLRTDVSDRGTGEAAFAGSRLAYPGDVGGDLDRISISGLVRVTQDDLAALTGNAPMIAKESASGAGRTTFWQGVVQAQGQLGARLAGNSYEFDDTDISTRHDLAADGEPRLITQVYDGMTYAVFVDGVEVHSRFLEYRTTFGDHRVRTTIGDYDTDDGALHSPFHGTIDEVQIASVAFTPELEAFRYANYLGDAVVVGERTAREGEGVSVAVAGPRAGTEVEAGLVEVTGTLTQRADVTAVVAGEEVLTREVDAGPFALEVPVDATGEVTVELVATSGATSGTAALPLVVSDTVAPQQPEVADTAEGDVPVDGQVVLSATPRTDSRERVDVTFHAGSSSRWTRAPPSCARDRPRTAPPRR</sequence>
<evidence type="ECO:0000259" key="5">
    <source>
        <dbReference type="Pfam" id="PF16656"/>
    </source>
</evidence>
<evidence type="ECO:0000256" key="2">
    <source>
        <dbReference type="SAM" id="MobiDB-lite"/>
    </source>
</evidence>
<keyword evidence="7" id="KW-1185">Reference proteome</keyword>
<comment type="caution">
    <text evidence="6">The sequence shown here is derived from an EMBL/GenBank/DDBJ whole genome shotgun (WGS) entry which is preliminary data.</text>
</comment>
<dbReference type="Pfam" id="PF10102">
    <property type="entry name" value="DUF2341"/>
    <property type="match status" value="1"/>
</dbReference>
<dbReference type="PANTHER" id="PTHR45867:SF3">
    <property type="entry name" value="ACID PHOSPHATASE TYPE 7"/>
    <property type="match status" value="1"/>
</dbReference>
<dbReference type="Gene3D" id="2.160.20.110">
    <property type="match status" value="1"/>
</dbReference>
<dbReference type="GO" id="GO:0046872">
    <property type="term" value="F:metal ion binding"/>
    <property type="evidence" value="ECO:0007669"/>
    <property type="project" value="InterPro"/>
</dbReference>